<sequence length="289" mass="30758">MAQVEERPTADELKTDVQDFPAIQAKMTPEPQSDLSGYNAAGKLAGKVAIVTGADSGIGRAVAVAFAKEGANVTNVYLAEEEEDATETKRMVEQYGVTCLNIPSDVRSKAKCQEIVDQTISQFGKVNILVNNAAYQHIVEKITDITEEQLRRTFDTNILGYFFMVQAVVPHLSEGDSIINTGSIVGKQGEPKLVDYASTKGAIHAFTMSLATQLGEQKIRVNAVLPGPIYTPFLPGAGMGPDGVKQAAAKTILQRPGQPDELAPAYVLLASQDGSYITGSLLDVNGGNA</sequence>
<dbReference type="Gene3D" id="3.40.50.720">
    <property type="entry name" value="NAD(P)-binding Rossmann-like Domain"/>
    <property type="match status" value="1"/>
</dbReference>
<dbReference type="PRINTS" id="PR00081">
    <property type="entry name" value="GDHRDH"/>
</dbReference>
<dbReference type="Pfam" id="PF13561">
    <property type="entry name" value="adh_short_C2"/>
    <property type="match status" value="1"/>
</dbReference>
<evidence type="ECO:0000313" key="5">
    <source>
        <dbReference type="Proteomes" id="UP000238375"/>
    </source>
</evidence>
<evidence type="ECO:0000256" key="3">
    <source>
        <dbReference type="SAM" id="MobiDB-lite"/>
    </source>
</evidence>
<keyword evidence="2" id="KW-0560">Oxidoreductase</keyword>
<organism evidence="4 5">
    <name type="scientific">Spirosoma oryzae</name>
    <dbReference type="NCBI Taxonomy" id="1469603"/>
    <lineage>
        <taxon>Bacteria</taxon>
        <taxon>Pseudomonadati</taxon>
        <taxon>Bacteroidota</taxon>
        <taxon>Cytophagia</taxon>
        <taxon>Cytophagales</taxon>
        <taxon>Cytophagaceae</taxon>
        <taxon>Spirosoma</taxon>
    </lineage>
</organism>
<keyword evidence="5" id="KW-1185">Reference proteome</keyword>
<evidence type="ECO:0000256" key="1">
    <source>
        <dbReference type="ARBA" id="ARBA00006484"/>
    </source>
</evidence>
<accession>A0A2T0RSJ7</accession>
<evidence type="ECO:0000256" key="2">
    <source>
        <dbReference type="ARBA" id="ARBA00023002"/>
    </source>
</evidence>
<dbReference type="EMBL" id="PVTE01000040">
    <property type="protein sequence ID" value="PRY24112.1"/>
    <property type="molecule type" value="Genomic_DNA"/>
</dbReference>
<dbReference type="PANTHER" id="PTHR48107">
    <property type="entry name" value="NADPH-DEPENDENT ALDEHYDE REDUCTASE-LIKE PROTEIN, CHLOROPLASTIC-RELATED"/>
    <property type="match status" value="1"/>
</dbReference>
<feature type="region of interest" description="Disordered" evidence="3">
    <location>
        <begin position="1"/>
        <end position="32"/>
    </location>
</feature>
<dbReference type="AlphaFoldDB" id="A0A2T0RSJ7"/>
<reference evidence="4 5" key="1">
    <citation type="submission" date="2018-03" db="EMBL/GenBank/DDBJ databases">
        <title>Genomic Encyclopedia of Archaeal and Bacterial Type Strains, Phase II (KMG-II): from individual species to whole genera.</title>
        <authorList>
            <person name="Goeker M."/>
        </authorList>
    </citation>
    <scope>NUCLEOTIDE SEQUENCE [LARGE SCALE GENOMIC DNA]</scope>
    <source>
        <strain evidence="4 5">DSM 28354</strain>
    </source>
</reference>
<feature type="compositionally biased region" description="Basic and acidic residues" evidence="3">
    <location>
        <begin position="1"/>
        <end position="17"/>
    </location>
</feature>
<dbReference type="RefSeq" id="WP_106140771.1">
    <property type="nucleotide sequence ID" value="NZ_PVTE01000040.1"/>
</dbReference>
<protein>
    <submittedName>
        <fullName evidence="4">NAD(P)-dependent dehydrogenase (Short-subunit alcohol dehydrogenase family)</fullName>
    </submittedName>
</protein>
<dbReference type="InterPro" id="IPR020904">
    <property type="entry name" value="Sc_DH/Rdtase_CS"/>
</dbReference>
<dbReference type="OrthoDB" id="9788235at2"/>
<dbReference type="Proteomes" id="UP000238375">
    <property type="component" value="Unassembled WGS sequence"/>
</dbReference>
<name>A0A2T0RSJ7_9BACT</name>
<gene>
    <name evidence="4" type="ORF">CLV58_14011</name>
</gene>
<dbReference type="PROSITE" id="PS00061">
    <property type="entry name" value="ADH_SHORT"/>
    <property type="match status" value="1"/>
</dbReference>
<dbReference type="GO" id="GO:0016614">
    <property type="term" value="F:oxidoreductase activity, acting on CH-OH group of donors"/>
    <property type="evidence" value="ECO:0007669"/>
    <property type="project" value="UniProtKB-ARBA"/>
</dbReference>
<proteinExistence type="inferred from homology"/>
<comment type="caution">
    <text evidence="4">The sequence shown here is derived from an EMBL/GenBank/DDBJ whole genome shotgun (WGS) entry which is preliminary data.</text>
</comment>
<dbReference type="InterPro" id="IPR036291">
    <property type="entry name" value="NAD(P)-bd_dom_sf"/>
</dbReference>
<dbReference type="FunFam" id="3.40.50.720:FF:000084">
    <property type="entry name" value="Short-chain dehydrogenase reductase"/>
    <property type="match status" value="1"/>
</dbReference>
<dbReference type="InterPro" id="IPR002347">
    <property type="entry name" value="SDR_fam"/>
</dbReference>
<evidence type="ECO:0000313" key="4">
    <source>
        <dbReference type="EMBL" id="PRY24112.1"/>
    </source>
</evidence>
<dbReference type="PANTHER" id="PTHR48107:SF16">
    <property type="entry name" value="NADPH-DEPENDENT ALDEHYDE REDUCTASE 1, CHLOROPLASTIC"/>
    <property type="match status" value="1"/>
</dbReference>
<dbReference type="SUPFAM" id="SSF51735">
    <property type="entry name" value="NAD(P)-binding Rossmann-fold domains"/>
    <property type="match status" value="1"/>
</dbReference>
<comment type="similarity">
    <text evidence="1">Belongs to the short-chain dehydrogenases/reductases (SDR) family.</text>
</comment>
<dbReference type="PRINTS" id="PR00080">
    <property type="entry name" value="SDRFAMILY"/>
</dbReference>